<name>A0A6P0EP50_9ACTN</name>
<dbReference type="Gene3D" id="2.60.40.10">
    <property type="entry name" value="Immunoglobulins"/>
    <property type="match status" value="1"/>
</dbReference>
<evidence type="ECO:0000313" key="2">
    <source>
        <dbReference type="EMBL" id="NEN50169.1"/>
    </source>
</evidence>
<dbReference type="Proteomes" id="UP000471152">
    <property type="component" value="Unassembled WGS sequence"/>
</dbReference>
<dbReference type="InterPro" id="IPR013783">
    <property type="entry name" value="Ig-like_fold"/>
</dbReference>
<evidence type="ECO:0000313" key="3">
    <source>
        <dbReference type="Proteomes" id="UP000468828"/>
    </source>
</evidence>
<dbReference type="AlphaFoldDB" id="A0A6P0EP50"/>
<dbReference type="RefSeq" id="WP_163609854.1">
    <property type="nucleotide sequence ID" value="NZ_JAAGWB010000013.1"/>
</dbReference>
<accession>A0A6P0EP50</accession>
<dbReference type="Proteomes" id="UP000468828">
    <property type="component" value="Unassembled WGS sequence"/>
</dbReference>
<reference evidence="2 4" key="2">
    <citation type="submission" date="2020-02" db="EMBL/GenBank/DDBJ databases">
        <title>The WGS of Modestobacter muralis DSM 100205.</title>
        <authorList>
            <person name="Jiang Z."/>
        </authorList>
    </citation>
    <scope>NUCLEOTIDE SEQUENCE [LARGE SCALE GENOMIC DNA]</scope>
    <source>
        <strain evidence="2 4">DSM 100205</strain>
    </source>
</reference>
<dbReference type="EMBL" id="JAAGWB010000013">
    <property type="protein sequence ID" value="NEN50169.1"/>
    <property type="molecule type" value="Genomic_DNA"/>
</dbReference>
<keyword evidence="3" id="KW-1185">Reference proteome</keyword>
<gene>
    <name evidence="2" type="ORF">G3R41_04310</name>
    <name evidence="1" type="ORF">GCU67_04310</name>
</gene>
<dbReference type="EMBL" id="JAAGWH010000013">
    <property type="protein sequence ID" value="NEK93402.1"/>
    <property type="molecule type" value="Genomic_DNA"/>
</dbReference>
<reference evidence="1 3" key="1">
    <citation type="submission" date="2020-01" db="EMBL/GenBank/DDBJ databases">
        <title>the WGS Modestobacter muralis CPCC 204518.</title>
        <authorList>
            <person name="Jiang Z."/>
        </authorList>
    </citation>
    <scope>NUCLEOTIDE SEQUENCE [LARGE SCALE GENOMIC DNA]</scope>
    <source>
        <strain evidence="1 3">DSM 100205</strain>
    </source>
</reference>
<dbReference type="GO" id="GO:0005975">
    <property type="term" value="P:carbohydrate metabolic process"/>
    <property type="evidence" value="ECO:0007669"/>
    <property type="project" value="UniProtKB-ARBA"/>
</dbReference>
<comment type="caution">
    <text evidence="1">The sequence shown here is derived from an EMBL/GenBank/DDBJ whole genome shotgun (WGS) entry which is preliminary data.</text>
</comment>
<proteinExistence type="predicted"/>
<evidence type="ECO:0000313" key="1">
    <source>
        <dbReference type="EMBL" id="NEK93402.1"/>
    </source>
</evidence>
<sequence>MAAESFRHRSDVALGDSFQVRLTNTGTAPFTVTSVQLDSPGFAVLPARELSQEFAPGRRYDLTARFGAVVCSASPDPVAALLTITRDGGLAEEVRVPLAGPVLTDVHAEQCAVEAVTSAAPVSLQGLVATDDAVTGEVVLTRAAGSEPVAVTALQRSVVLEPLLSTALPATLEDGELRLPVTFRPATCEPHALAETKQPFLFPLLVSVAEGTPVAVTLPLDDAQRGLLQDLLGRVCAA</sequence>
<protein>
    <submittedName>
        <fullName evidence="1">Uncharacterized protein</fullName>
    </submittedName>
</protein>
<evidence type="ECO:0000313" key="4">
    <source>
        <dbReference type="Proteomes" id="UP000471152"/>
    </source>
</evidence>
<organism evidence="1 3">
    <name type="scientific">Modestobacter muralis</name>
    <dbReference type="NCBI Taxonomy" id="1608614"/>
    <lineage>
        <taxon>Bacteria</taxon>
        <taxon>Bacillati</taxon>
        <taxon>Actinomycetota</taxon>
        <taxon>Actinomycetes</taxon>
        <taxon>Geodermatophilales</taxon>
        <taxon>Geodermatophilaceae</taxon>
        <taxon>Modestobacter</taxon>
    </lineage>
</organism>